<dbReference type="Proteomes" id="UP000215616">
    <property type="component" value="Unassembled WGS sequence"/>
</dbReference>
<dbReference type="AlphaFoldDB" id="A0A258D6V9"/>
<name>A0A258D6V9_CAUVI</name>
<gene>
    <name evidence="2" type="ORF">B7Z12_09350</name>
</gene>
<evidence type="ECO:0000313" key="3">
    <source>
        <dbReference type="Proteomes" id="UP000215616"/>
    </source>
</evidence>
<evidence type="ECO:0000256" key="1">
    <source>
        <dbReference type="SAM" id="SignalP"/>
    </source>
</evidence>
<accession>A0A258D6V9</accession>
<protein>
    <submittedName>
        <fullName evidence="2">Alpha/beta hydrolase</fullName>
    </submittedName>
</protein>
<proteinExistence type="predicted"/>
<dbReference type="PROSITE" id="PS51318">
    <property type="entry name" value="TAT"/>
    <property type="match status" value="1"/>
</dbReference>
<keyword evidence="2" id="KW-0378">Hydrolase</keyword>
<dbReference type="InterPro" id="IPR006311">
    <property type="entry name" value="TAT_signal"/>
</dbReference>
<keyword evidence="1" id="KW-0732">Signal</keyword>
<sequence>MTERFLHRRALLTGALALALAPALTPTLARAAATTTTITVGDRELALSVFRPTKPKGVIVFSHGAGGSPEAYATLLETWSQAGFMVVAPLHVDSQKHPRKAEYTIRSAFPLRIADVSAAAGWAASAAADLPLAYAGHSYGSLMSQMRGGALEAMIPARDLKAKAVLCFSSPGTIQGLMGPTTFQTLNTPTLMLTGEQDVVPGMVSNWRDHLRAVEESPAGGKYAWIGKSVDHGLAHHPDHPAFAEASALSVTFLKAHLLGDAKVKAALEAKTSTDTVAFWRR</sequence>
<dbReference type="InterPro" id="IPR029058">
    <property type="entry name" value="AB_hydrolase_fold"/>
</dbReference>
<organism evidence="2 3">
    <name type="scientific">Caulobacter vibrioides</name>
    <name type="common">Caulobacter crescentus</name>
    <dbReference type="NCBI Taxonomy" id="155892"/>
    <lineage>
        <taxon>Bacteria</taxon>
        <taxon>Pseudomonadati</taxon>
        <taxon>Pseudomonadota</taxon>
        <taxon>Alphaproteobacteria</taxon>
        <taxon>Caulobacterales</taxon>
        <taxon>Caulobacteraceae</taxon>
        <taxon>Caulobacter</taxon>
    </lineage>
</organism>
<dbReference type="Gene3D" id="3.40.50.1820">
    <property type="entry name" value="alpha/beta hydrolase"/>
    <property type="match status" value="1"/>
</dbReference>
<feature type="chain" id="PRO_5013056307" evidence="1">
    <location>
        <begin position="32"/>
        <end position="282"/>
    </location>
</feature>
<feature type="signal peptide" evidence="1">
    <location>
        <begin position="1"/>
        <end position="31"/>
    </location>
</feature>
<comment type="caution">
    <text evidence="2">The sequence shown here is derived from an EMBL/GenBank/DDBJ whole genome shotgun (WGS) entry which is preliminary data.</text>
</comment>
<evidence type="ECO:0000313" key="2">
    <source>
        <dbReference type="EMBL" id="OYX03700.1"/>
    </source>
</evidence>
<dbReference type="GO" id="GO:0016787">
    <property type="term" value="F:hydrolase activity"/>
    <property type="evidence" value="ECO:0007669"/>
    <property type="project" value="UniProtKB-KW"/>
</dbReference>
<reference evidence="2 3" key="1">
    <citation type="submission" date="2017-03" db="EMBL/GenBank/DDBJ databases">
        <title>Lifting the veil on microbial sulfur biogeochemistry in mining wastewaters.</title>
        <authorList>
            <person name="Kantor R.S."/>
            <person name="Colenbrander Nelson T."/>
            <person name="Marshall S."/>
            <person name="Bennett D."/>
            <person name="Apte S."/>
            <person name="Camacho D."/>
            <person name="Thomas B.C."/>
            <person name="Warren L.A."/>
            <person name="Banfield J.F."/>
        </authorList>
    </citation>
    <scope>NUCLEOTIDE SEQUENCE [LARGE SCALE GENOMIC DNA]</scope>
    <source>
        <strain evidence="2">32-67-7</strain>
    </source>
</reference>
<dbReference type="SUPFAM" id="SSF53474">
    <property type="entry name" value="alpha/beta-Hydrolases"/>
    <property type="match status" value="1"/>
</dbReference>
<dbReference type="EMBL" id="NCDQ01000127">
    <property type="protein sequence ID" value="OYX03700.1"/>
    <property type="molecule type" value="Genomic_DNA"/>
</dbReference>